<feature type="repeat" description="Pumilio" evidence="5">
    <location>
        <begin position="463"/>
        <end position="500"/>
    </location>
</feature>
<dbReference type="InterPro" id="IPR033712">
    <property type="entry name" value="Pumilio_RNA-bd"/>
</dbReference>
<dbReference type="GeneID" id="101506100"/>
<keyword evidence="3" id="KW-0694">RNA-binding</keyword>
<feature type="repeat" description="Pumilio" evidence="5">
    <location>
        <begin position="427"/>
        <end position="462"/>
    </location>
</feature>
<evidence type="ECO:0000256" key="1">
    <source>
        <dbReference type="ARBA" id="ARBA00022737"/>
    </source>
</evidence>
<dbReference type="RefSeq" id="XP_004501537.2">
    <property type="nucleotide sequence ID" value="XM_004501480.3"/>
</dbReference>
<dbReference type="InterPro" id="IPR016024">
    <property type="entry name" value="ARM-type_fold"/>
</dbReference>
<dbReference type="OrthoDB" id="668540at2759"/>
<accession>A0A1S2Y9K2</accession>
<dbReference type="PROSITE" id="PS50302">
    <property type="entry name" value="PUM"/>
    <property type="match status" value="7"/>
</dbReference>
<protein>
    <submittedName>
        <fullName evidence="9">Pumilio homolog 15-like</fullName>
    </submittedName>
</protein>
<evidence type="ECO:0000256" key="4">
    <source>
        <dbReference type="ARBA" id="ARBA00058490"/>
    </source>
</evidence>
<dbReference type="GO" id="GO:0006417">
    <property type="term" value="P:regulation of translation"/>
    <property type="evidence" value="ECO:0007669"/>
    <property type="project" value="UniProtKB-KW"/>
</dbReference>
<evidence type="ECO:0000256" key="3">
    <source>
        <dbReference type="ARBA" id="ARBA00022884"/>
    </source>
</evidence>
<feature type="repeat" description="Pumilio" evidence="5">
    <location>
        <begin position="391"/>
        <end position="426"/>
    </location>
</feature>
<feature type="compositionally biased region" description="Low complexity" evidence="6">
    <location>
        <begin position="12"/>
        <end position="22"/>
    </location>
</feature>
<dbReference type="eggNOG" id="KOG2049">
    <property type="taxonomic scope" value="Eukaryota"/>
</dbReference>
<evidence type="ECO:0000256" key="2">
    <source>
        <dbReference type="ARBA" id="ARBA00022845"/>
    </source>
</evidence>
<dbReference type="Proteomes" id="UP000087171">
    <property type="component" value="Chromosome Ca5"/>
</dbReference>
<feature type="repeat" description="Pumilio" evidence="5">
    <location>
        <begin position="243"/>
        <end position="278"/>
    </location>
</feature>
<keyword evidence="1" id="KW-0677">Repeat</keyword>
<dbReference type="PROSITE" id="PS50303">
    <property type="entry name" value="PUM_HD"/>
    <property type="match status" value="1"/>
</dbReference>
<evidence type="ECO:0000256" key="6">
    <source>
        <dbReference type="SAM" id="MobiDB-lite"/>
    </source>
</evidence>
<comment type="function">
    <text evidence="4">Sequence-specific RNA-binding protein that regulates translation and mRNA stability by binding the 3'-UTR of target mRNAs.</text>
</comment>
<dbReference type="GO" id="GO:0005737">
    <property type="term" value="C:cytoplasm"/>
    <property type="evidence" value="ECO:0007669"/>
    <property type="project" value="TreeGrafter"/>
</dbReference>
<dbReference type="PANTHER" id="PTHR12537">
    <property type="entry name" value="RNA BINDING PROTEIN PUMILIO-RELATED"/>
    <property type="match status" value="1"/>
</dbReference>
<feature type="domain" description="PUM-HD" evidence="7">
    <location>
        <begin position="185"/>
        <end position="526"/>
    </location>
</feature>
<dbReference type="AlphaFoldDB" id="A0A1S2Y9K2"/>
<dbReference type="CDD" id="cd07920">
    <property type="entry name" value="Pumilio"/>
    <property type="match status" value="1"/>
</dbReference>
<dbReference type="PaxDb" id="3827-XP_004501537.1"/>
<dbReference type="FunFam" id="1.25.10.10:FF:000237">
    <property type="entry name" value="Pumilio homolog 9"/>
    <property type="match status" value="1"/>
</dbReference>
<feature type="repeat" description="Pumilio" evidence="5">
    <location>
        <begin position="354"/>
        <end position="390"/>
    </location>
</feature>
<dbReference type="InterPro" id="IPR033133">
    <property type="entry name" value="PUM-HD"/>
</dbReference>
<keyword evidence="2" id="KW-0810">Translation regulation</keyword>
<keyword evidence="8" id="KW-1185">Reference proteome</keyword>
<dbReference type="SMART" id="SM00025">
    <property type="entry name" value="Pumilio"/>
    <property type="match status" value="8"/>
</dbReference>
<sequence length="531" mass="60241">MSNRSKPDPVDDSGSPSSFSPQSYFRRYLSLNQNQNQNPLNDHIRMLSQIQNPSNMNQTLEHAFSRLSVSNNNNSGFTNNPSYGYDYSNLYNYGFQNSNFGQMQETAIGNNRHVRSNSIAHNAEIQNLLMRYDRENVRFNDYEFMARQNGFFNTLSNGGVGDELRRTVHSGSMNESLGNNVSWVNNNVNVNGNGNGNGRRSPHWFDDFRGRVYSLAKDQHGSRILQEVIKKFGSEGVSYIFSELVNHVTELMIDPFGNYVVQKMVEICNEDQQTRIVLMVTYHSFQLIRICLSPHGSRAVEKLLENVTTREQRTLIMAALSPGAIALSKDINGHRVVLHCLKNFTHEDTKQFLNVVASNSLAIARDKTGCCVLQHCVNHAQGETRNQLIDDIVLNSSLLAEDCYGNYVVQHLLSLKMPRITDNLVRELERQFVYLACNKYGSNVVEKFIQDSGELQSARVILELLADPNVARLLVDPYGNYVIQSALTASKGPIRNAILDLIQRNSQMMRNNVYGKKLLDRFDKGKVRHNI</sequence>
<evidence type="ECO:0000256" key="5">
    <source>
        <dbReference type="PROSITE-ProRule" id="PRU00317"/>
    </source>
</evidence>
<dbReference type="InterPro" id="IPR001313">
    <property type="entry name" value="Pumilio_RNA-bd_rpt"/>
</dbReference>
<name>A0A1S2Y9K2_CICAR</name>
<feature type="region of interest" description="Disordered" evidence="6">
    <location>
        <begin position="1"/>
        <end position="22"/>
    </location>
</feature>
<dbReference type="InterPro" id="IPR011989">
    <property type="entry name" value="ARM-like"/>
</dbReference>
<dbReference type="KEGG" id="cam:101506100"/>
<dbReference type="PANTHER" id="PTHR12537:SF63">
    <property type="entry name" value="PUMILIO HOMOLOG 15"/>
    <property type="match status" value="1"/>
</dbReference>
<organism evidence="8 9">
    <name type="scientific">Cicer arietinum</name>
    <name type="common">Chickpea</name>
    <name type="synonym">Garbanzo</name>
    <dbReference type="NCBI Taxonomy" id="3827"/>
    <lineage>
        <taxon>Eukaryota</taxon>
        <taxon>Viridiplantae</taxon>
        <taxon>Streptophyta</taxon>
        <taxon>Embryophyta</taxon>
        <taxon>Tracheophyta</taxon>
        <taxon>Spermatophyta</taxon>
        <taxon>Magnoliopsida</taxon>
        <taxon>eudicotyledons</taxon>
        <taxon>Gunneridae</taxon>
        <taxon>Pentapetalae</taxon>
        <taxon>rosids</taxon>
        <taxon>fabids</taxon>
        <taxon>Fabales</taxon>
        <taxon>Fabaceae</taxon>
        <taxon>Papilionoideae</taxon>
        <taxon>50 kb inversion clade</taxon>
        <taxon>NPAAA clade</taxon>
        <taxon>Hologalegina</taxon>
        <taxon>IRL clade</taxon>
        <taxon>Cicereae</taxon>
        <taxon>Cicer</taxon>
    </lineage>
</organism>
<proteinExistence type="predicted"/>
<feature type="repeat" description="Pumilio" evidence="5">
    <location>
        <begin position="281"/>
        <end position="317"/>
    </location>
</feature>
<evidence type="ECO:0000313" key="9">
    <source>
        <dbReference type="RefSeq" id="XP_004501537.2"/>
    </source>
</evidence>
<reference evidence="8" key="1">
    <citation type="journal article" date="2013" name="Nat. Biotechnol.">
        <title>Draft genome sequence of chickpea (Cicer arietinum) provides a resource for trait improvement.</title>
        <authorList>
            <person name="Varshney R.K."/>
            <person name="Song C."/>
            <person name="Saxena R.K."/>
            <person name="Azam S."/>
            <person name="Yu S."/>
            <person name="Sharpe A.G."/>
            <person name="Cannon S."/>
            <person name="Baek J."/>
            <person name="Rosen B.D."/>
            <person name="Tar'an B."/>
            <person name="Millan T."/>
            <person name="Zhang X."/>
            <person name="Ramsay L.D."/>
            <person name="Iwata A."/>
            <person name="Wang Y."/>
            <person name="Nelson W."/>
            <person name="Farmer A.D."/>
            <person name="Gaur P.M."/>
            <person name="Soderlund C."/>
            <person name="Penmetsa R.V."/>
            <person name="Xu C."/>
            <person name="Bharti A.K."/>
            <person name="He W."/>
            <person name="Winter P."/>
            <person name="Zhao S."/>
            <person name="Hane J.K."/>
            <person name="Carrasquilla-Garcia N."/>
            <person name="Condie J.A."/>
            <person name="Upadhyaya H.D."/>
            <person name="Luo M.C."/>
            <person name="Thudi M."/>
            <person name="Gowda C.L."/>
            <person name="Singh N.P."/>
            <person name="Lichtenzveig J."/>
            <person name="Gali K.K."/>
            <person name="Rubio J."/>
            <person name="Nadarajan N."/>
            <person name="Dolezel J."/>
            <person name="Bansal K.C."/>
            <person name="Xu X."/>
            <person name="Edwards D."/>
            <person name="Zhang G."/>
            <person name="Kahl G."/>
            <person name="Gil J."/>
            <person name="Singh K.B."/>
            <person name="Datta S.K."/>
            <person name="Jackson S.A."/>
            <person name="Wang J."/>
            <person name="Cook D.R."/>
        </authorList>
    </citation>
    <scope>NUCLEOTIDE SEQUENCE [LARGE SCALE GENOMIC DNA]</scope>
    <source>
        <strain evidence="8">cv. CDC Frontier</strain>
    </source>
</reference>
<dbReference type="Gene3D" id="1.25.10.10">
    <property type="entry name" value="Leucine-rich Repeat Variant"/>
    <property type="match status" value="1"/>
</dbReference>
<evidence type="ECO:0000313" key="8">
    <source>
        <dbReference type="Proteomes" id="UP000087171"/>
    </source>
</evidence>
<dbReference type="GO" id="GO:0003729">
    <property type="term" value="F:mRNA binding"/>
    <property type="evidence" value="ECO:0007669"/>
    <property type="project" value="TreeGrafter"/>
</dbReference>
<reference evidence="9" key="2">
    <citation type="submission" date="2025-08" db="UniProtKB">
        <authorList>
            <consortium name="RefSeq"/>
        </authorList>
    </citation>
    <scope>IDENTIFICATION</scope>
    <source>
        <tissue evidence="9">Etiolated seedlings</tissue>
    </source>
</reference>
<feature type="repeat" description="Pumilio" evidence="5">
    <location>
        <begin position="207"/>
        <end position="242"/>
    </location>
</feature>
<evidence type="ECO:0000259" key="7">
    <source>
        <dbReference type="PROSITE" id="PS50303"/>
    </source>
</evidence>
<dbReference type="SUPFAM" id="SSF48371">
    <property type="entry name" value="ARM repeat"/>
    <property type="match status" value="1"/>
</dbReference>
<dbReference type="Pfam" id="PF00806">
    <property type="entry name" value="PUF"/>
    <property type="match status" value="8"/>
</dbReference>
<gene>
    <name evidence="9" type="primary">LOC101506100</name>
</gene>